<protein>
    <recommendedName>
        <fullName evidence="1">GPI inositol-deacylase winged helix domain-containing protein</fullName>
    </recommendedName>
</protein>
<reference evidence="2" key="1">
    <citation type="journal article" date="2020" name="Phytopathology">
        <title>Genome sequence of the chestnut blight fungus Cryphonectria parasitica EP155: A fundamental resource for an archetypical invasive plant pathogen.</title>
        <authorList>
            <person name="Crouch J.A."/>
            <person name="Dawe A."/>
            <person name="Aerts A."/>
            <person name="Barry K."/>
            <person name="Churchill A.C.L."/>
            <person name="Grimwood J."/>
            <person name="Hillman B."/>
            <person name="Milgroom M.G."/>
            <person name="Pangilinan J."/>
            <person name="Smith M."/>
            <person name="Salamov A."/>
            <person name="Schmutz J."/>
            <person name="Yadav J."/>
            <person name="Grigoriev I.V."/>
            <person name="Nuss D."/>
        </authorList>
    </citation>
    <scope>NUCLEOTIDE SEQUENCE</scope>
    <source>
        <strain evidence="2">EP155</strain>
    </source>
</reference>
<evidence type="ECO:0000313" key="2">
    <source>
        <dbReference type="EMBL" id="KAF3764537.1"/>
    </source>
</evidence>
<accession>A0A9P5CNP7</accession>
<sequence>MERELAVLPEDLDSAYHRIIVRLGKQKDRRMVEQTRRLLGWIACSPSPLTIEEAHQALVVRPDDRNQVFNMVAKLDVVEFLGPIVETADGYIRFVHFTAKEYVTSSHLGAQLIDLNLATMDLAVRCIGYLCQQHHDPDMPPDERSKHVLTGQYSFHAFSTKMWFELVYLSKVDEDEIEGESRYNSEDEADFEALKRTQPLLYGLLCRISQFRNSYSLSTGKMSQETRMNNLMINL</sequence>
<evidence type="ECO:0000313" key="3">
    <source>
        <dbReference type="Proteomes" id="UP000803844"/>
    </source>
</evidence>
<feature type="domain" description="GPI inositol-deacylase winged helix" evidence="1">
    <location>
        <begin position="33"/>
        <end position="110"/>
    </location>
</feature>
<dbReference type="InterPro" id="IPR054471">
    <property type="entry name" value="GPIID_WHD"/>
</dbReference>
<dbReference type="PANTHER" id="PTHR10039:SF14">
    <property type="entry name" value="NACHT DOMAIN-CONTAINING PROTEIN"/>
    <property type="match status" value="1"/>
</dbReference>
<dbReference type="Pfam" id="PF22939">
    <property type="entry name" value="WHD_GPIID"/>
    <property type="match status" value="1"/>
</dbReference>
<dbReference type="GeneID" id="63837699"/>
<name>A0A9P5CNP7_CRYP1</name>
<evidence type="ECO:0000259" key="1">
    <source>
        <dbReference type="Pfam" id="PF22939"/>
    </source>
</evidence>
<dbReference type="AlphaFoldDB" id="A0A9P5CNP7"/>
<comment type="caution">
    <text evidence="2">The sequence shown here is derived from an EMBL/GenBank/DDBJ whole genome shotgun (WGS) entry which is preliminary data.</text>
</comment>
<dbReference type="EMBL" id="MU032348">
    <property type="protein sequence ID" value="KAF3764537.1"/>
    <property type="molecule type" value="Genomic_DNA"/>
</dbReference>
<proteinExistence type="predicted"/>
<dbReference type="PANTHER" id="PTHR10039">
    <property type="entry name" value="AMELOGENIN"/>
    <property type="match status" value="1"/>
</dbReference>
<keyword evidence="3" id="KW-1185">Reference proteome</keyword>
<gene>
    <name evidence="2" type="ORF">M406DRAFT_330871</name>
</gene>
<dbReference type="Proteomes" id="UP000803844">
    <property type="component" value="Unassembled WGS sequence"/>
</dbReference>
<dbReference type="OrthoDB" id="21416at2759"/>
<dbReference type="RefSeq" id="XP_040775498.1">
    <property type="nucleotide sequence ID" value="XM_040920570.1"/>
</dbReference>
<organism evidence="2 3">
    <name type="scientific">Cryphonectria parasitica (strain ATCC 38755 / EP155)</name>
    <dbReference type="NCBI Taxonomy" id="660469"/>
    <lineage>
        <taxon>Eukaryota</taxon>
        <taxon>Fungi</taxon>
        <taxon>Dikarya</taxon>
        <taxon>Ascomycota</taxon>
        <taxon>Pezizomycotina</taxon>
        <taxon>Sordariomycetes</taxon>
        <taxon>Sordariomycetidae</taxon>
        <taxon>Diaporthales</taxon>
        <taxon>Cryphonectriaceae</taxon>
        <taxon>Cryphonectria-Endothia species complex</taxon>
        <taxon>Cryphonectria</taxon>
    </lineage>
</organism>